<gene>
    <name evidence="1" type="ORF">S01H1_29461</name>
</gene>
<accession>X0T9Y7</accession>
<reference evidence="1" key="1">
    <citation type="journal article" date="2014" name="Front. Microbiol.">
        <title>High frequency of phylogenetically diverse reductive dehalogenase-homologous genes in deep subseafloor sedimentary metagenomes.</title>
        <authorList>
            <person name="Kawai M."/>
            <person name="Futagami T."/>
            <person name="Toyoda A."/>
            <person name="Takaki Y."/>
            <person name="Nishi S."/>
            <person name="Hori S."/>
            <person name="Arai W."/>
            <person name="Tsubouchi T."/>
            <person name="Morono Y."/>
            <person name="Uchiyama I."/>
            <person name="Ito T."/>
            <person name="Fujiyama A."/>
            <person name="Inagaki F."/>
            <person name="Takami H."/>
        </authorList>
    </citation>
    <scope>NUCLEOTIDE SEQUENCE</scope>
    <source>
        <strain evidence="1">Expedition CK06-06</strain>
    </source>
</reference>
<proteinExistence type="predicted"/>
<feature type="non-terminal residue" evidence="1">
    <location>
        <position position="1"/>
    </location>
</feature>
<dbReference type="EMBL" id="BARS01018064">
    <property type="protein sequence ID" value="GAF90333.1"/>
    <property type="molecule type" value="Genomic_DNA"/>
</dbReference>
<dbReference type="AlphaFoldDB" id="X0T9Y7"/>
<organism evidence="1">
    <name type="scientific">marine sediment metagenome</name>
    <dbReference type="NCBI Taxonomy" id="412755"/>
    <lineage>
        <taxon>unclassified sequences</taxon>
        <taxon>metagenomes</taxon>
        <taxon>ecological metagenomes</taxon>
    </lineage>
</organism>
<name>X0T9Y7_9ZZZZ</name>
<sequence>DRTFLVVVTRDMSICMKTKAGVSFLRLLLDGD</sequence>
<comment type="caution">
    <text evidence="1">The sequence shown here is derived from an EMBL/GenBank/DDBJ whole genome shotgun (WGS) entry which is preliminary data.</text>
</comment>
<protein>
    <submittedName>
        <fullName evidence="1">Uncharacterized protein</fullName>
    </submittedName>
</protein>
<evidence type="ECO:0000313" key="1">
    <source>
        <dbReference type="EMBL" id="GAF90333.1"/>
    </source>
</evidence>